<evidence type="ECO:0000313" key="2">
    <source>
        <dbReference type="Proteomes" id="UP000198790"/>
    </source>
</evidence>
<keyword evidence="2" id="KW-1185">Reference proteome</keyword>
<gene>
    <name evidence="1" type="ORF">SAMN04489723_12817</name>
</gene>
<name>A0A1I1CH59_9BACT</name>
<protein>
    <recommendedName>
        <fullName evidence="3">Methyltransferase domain-containing protein</fullName>
    </recommendedName>
</protein>
<accession>A0A1I1CH59</accession>
<dbReference type="RefSeq" id="WP_092901660.1">
    <property type="nucleotide sequence ID" value="NZ_FOKK01000028.1"/>
</dbReference>
<dbReference type="EMBL" id="FOKK01000028">
    <property type="protein sequence ID" value="SFB60010.1"/>
    <property type="molecule type" value="Genomic_DNA"/>
</dbReference>
<dbReference type="Gene3D" id="3.40.50.150">
    <property type="entry name" value="Vaccinia Virus protein VP39"/>
    <property type="match status" value="1"/>
</dbReference>
<dbReference type="Proteomes" id="UP000198790">
    <property type="component" value="Unassembled WGS sequence"/>
</dbReference>
<evidence type="ECO:0008006" key="3">
    <source>
        <dbReference type="Google" id="ProtNLM"/>
    </source>
</evidence>
<dbReference type="InterPro" id="IPR029063">
    <property type="entry name" value="SAM-dependent_MTases_sf"/>
</dbReference>
<reference evidence="1 2" key="1">
    <citation type="submission" date="2016-10" db="EMBL/GenBank/DDBJ databases">
        <authorList>
            <person name="de Groot N.N."/>
        </authorList>
    </citation>
    <scope>NUCLEOTIDE SEQUENCE [LARGE SCALE GENOMIC DNA]</scope>
    <source>
        <strain evidence="1 2">DSM 23399</strain>
    </source>
</reference>
<dbReference type="STRING" id="237018.SAMN04489723_12817"/>
<evidence type="ECO:0000313" key="1">
    <source>
        <dbReference type="EMBL" id="SFB60010.1"/>
    </source>
</evidence>
<dbReference type="SUPFAM" id="SSF53335">
    <property type="entry name" value="S-adenosyl-L-methionine-dependent methyltransferases"/>
    <property type="match status" value="1"/>
</dbReference>
<dbReference type="OrthoDB" id="1524727at2"/>
<sequence length="289" mass="33577">MGFNIKTTELLIRSQKLKIDFTSIATLGRQTLNGSFVEFQRLFKRLDFDQKHISEIISRENRYSESFLKALGAKEIVTFDASDYEGASQVWDMNLPIADVFKERYSLMIDSGSLEHIFNFPQALKNCMEMVKLDGHMIGITPANNFFGHGFYQFSPELFFRVFTQSNGFELVKMWLFFPESSSSIYEVKDPLEVQNRVSLMNSKETFLFYVAKRIEIKDVFAIAPQQSDYEHQVWKSKPGDEKSKKVRGRLPSFLVPFILSLLRVWKNLRSVSNPLGTANQDYFKKVKF</sequence>
<dbReference type="AlphaFoldDB" id="A0A1I1CH59"/>
<organism evidence="1 2">
    <name type="scientific">Algoriphagus aquimarinus</name>
    <dbReference type="NCBI Taxonomy" id="237018"/>
    <lineage>
        <taxon>Bacteria</taxon>
        <taxon>Pseudomonadati</taxon>
        <taxon>Bacteroidota</taxon>
        <taxon>Cytophagia</taxon>
        <taxon>Cytophagales</taxon>
        <taxon>Cyclobacteriaceae</taxon>
        <taxon>Algoriphagus</taxon>
    </lineage>
</organism>
<proteinExistence type="predicted"/>